<dbReference type="RefSeq" id="WP_129604260.1">
    <property type="nucleotide sequence ID" value="NZ_PRLL01000003.1"/>
</dbReference>
<dbReference type="Pfam" id="PF00438">
    <property type="entry name" value="S-AdoMet_synt_N"/>
    <property type="match status" value="1"/>
</dbReference>
<comment type="subcellular location">
    <subcellularLocation>
        <location evidence="14">Cytoplasm</location>
    </subcellularLocation>
</comment>
<dbReference type="PROSITE" id="PS00376">
    <property type="entry name" value="ADOMET_SYNTHASE_1"/>
    <property type="match status" value="1"/>
</dbReference>
<comment type="pathway">
    <text evidence="3">Amino-acid biosynthesis; S-adenosyl-L-methionine biosynthesis; S-adenosyl-L-methionine from L-methionine: step 1/1.</text>
</comment>
<comment type="caution">
    <text evidence="19">The sequence shown here is derived from an EMBL/GenBank/DDBJ whole genome shotgun (WGS) entry which is preliminary data.</text>
</comment>
<dbReference type="GO" id="GO:0004478">
    <property type="term" value="F:methionine adenosyltransferase activity"/>
    <property type="evidence" value="ECO:0007669"/>
    <property type="project" value="UniProtKB-EC"/>
</dbReference>
<feature type="domain" description="S-adenosylmethionine synthetase N-terminal" evidence="16">
    <location>
        <begin position="3"/>
        <end position="105"/>
    </location>
</feature>
<dbReference type="PANTHER" id="PTHR11964">
    <property type="entry name" value="S-ADENOSYLMETHIONINE SYNTHETASE"/>
    <property type="match status" value="1"/>
</dbReference>
<comment type="cofactor">
    <cofactor evidence="1">
        <name>Mg(2+)</name>
        <dbReference type="ChEBI" id="CHEBI:18420"/>
    </cofactor>
</comment>
<dbReference type="InterPro" id="IPR022628">
    <property type="entry name" value="S-AdoMet_synt_N"/>
</dbReference>
<sequence length="353" mass="39391">MKLYTNETVFRGHPDKVCDQISDALLDAFLQGDKHSRCGIEVMGGKGKIFITGEVTSNSEVNVEEIVMRVLKDVGYIDQNNRAINVIESGDPKDIEIINNLGKQSHDIALGTNDEVGGAGDQGMMFGFACNDTPEYKPVAMHLLQEFSKFYDELRQKDQRFLPDGKAQITGIYDRKMHLKKIKDWTISYQNTEEDRTETDQILIDKAKELAAQFGLKIEKFWVNPTGKFLIGGFQGDAGLTGRKIVVDSYQSFAPVGGGAFSGKDPSKVDRSGAYKAREIAIRYLKEHQLSRCEVQLSYAIGIAEPLAIYILGDGKSLEPEKSLYAECTPKQMIKDLGLLNKHFEDTAKFGHF</sequence>
<keyword evidence="12 14" id="KW-0630">Potassium</keyword>
<comment type="subunit">
    <text evidence="14">Homotetramer.</text>
</comment>
<dbReference type="NCBIfam" id="TIGR01034">
    <property type="entry name" value="metK"/>
    <property type="match status" value="1"/>
</dbReference>
<reference evidence="19 20" key="1">
    <citation type="journal article" date="2018" name="bioRxiv">
        <title>Evidence of independent acquisition and adaption of ultra-small bacteria to human hosts across the highly diverse yet reduced genomes of the phylum Saccharibacteria.</title>
        <authorList>
            <person name="McLean J.S."/>
            <person name="Bor B."/>
            <person name="To T.T."/>
            <person name="Liu Q."/>
            <person name="Kearns K.A."/>
            <person name="Solden L.M."/>
            <person name="Wrighton K.C."/>
            <person name="He X."/>
            <person name="Shi W."/>
        </authorList>
    </citation>
    <scope>NUCLEOTIDE SEQUENCE [LARGE SCALE GENOMIC DNA]</scope>
    <source>
        <strain evidence="19 20">TM7_KMM_G3_1_HOT_351</strain>
    </source>
</reference>
<keyword evidence="6" id="KW-0554">One-carbon metabolism</keyword>
<dbReference type="PIRSF" id="PIRSF000497">
    <property type="entry name" value="MAT"/>
    <property type="match status" value="1"/>
</dbReference>
<dbReference type="Gene3D" id="3.30.300.10">
    <property type="match status" value="3"/>
</dbReference>
<evidence type="ECO:0000256" key="6">
    <source>
        <dbReference type="ARBA" id="ARBA00022563"/>
    </source>
</evidence>
<dbReference type="InterPro" id="IPR022631">
    <property type="entry name" value="ADOMET_SYNTHASE_CS"/>
</dbReference>
<dbReference type="InterPro" id="IPR022629">
    <property type="entry name" value="S-AdoMet_synt_central"/>
</dbReference>
<dbReference type="InterPro" id="IPR022636">
    <property type="entry name" value="S-AdoMet_synthetase_sfam"/>
</dbReference>
<evidence type="ECO:0000256" key="7">
    <source>
        <dbReference type="ARBA" id="ARBA00022679"/>
    </source>
</evidence>
<feature type="domain" description="S-adenosylmethionine synthetase central" evidence="17">
    <location>
        <begin position="118"/>
        <end position="229"/>
    </location>
</feature>
<dbReference type="EMBL" id="PRLL01000003">
    <property type="protein sequence ID" value="RYC73843.1"/>
    <property type="molecule type" value="Genomic_DNA"/>
</dbReference>
<evidence type="ECO:0000256" key="14">
    <source>
        <dbReference type="RuleBase" id="RU000542"/>
    </source>
</evidence>
<dbReference type="Pfam" id="PF02772">
    <property type="entry name" value="S-AdoMet_synt_M"/>
    <property type="match status" value="1"/>
</dbReference>
<evidence type="ECO:0000313" key="20">
    <source>
        <dbReference type="Proteomes" id="UP001191004"/>
    </source>
</evidence>
<dbReference type="InterPro" id="IPR002133">
    <property type="entry name" value="S-AdoMet_synthetase"/>
</dbReference>
<dbReference type="InterPro" id="IPR022630">
    <property type="entry name" value="S-AdoMet_synt_C"/>
</dbReference>
<organism evidence="19 20">
    <name type="scientific">Candidatus Nanosyncoccus nanoralicus</name>
    <dbReference type="NCBI Taxonomy" id="2171996"/>
    <lineage>
        <taxon>Bacteria</taxon>
        <taxon>Candidatus Saccharimonadota</taxon>
        <taxon>Candidatus Nanosyncoccalia</taxon>
        <taxon>Candidatus Nanosyncoccales</taxon>
        <taxon>Candidatus Nanosyncoccaceae</taxon>
        <taxon>Candidatus Nanosyncoccus</taxon>
    </lineage>
</organism>
<evidence type="ECO:0000256" key="13">
    <source>
        <dbReference type="NCBIfam" id="TIGR01034"/>
    </source>
</evidence>
<keyword evidence="9" id="KW-0547">Nucleotide-binding</keyword>
<comment type="similarity">
    <text evidence="4 15">Belongs to the AdoMet synthase family.</text>
</comment>
<keyword evidence="8 14" id="KW-0479">Metal-binding</keyword>
<evidence type="ECO:0000256" key="5">
    <source>
        <dbReference type="ARBA" id="ARBA00012828"/>
    </source>
</evidence>
<accession>A0ABY0FKF8</accession>
<evidence type="ECO:0000256" key="2">
    <source>
        <dbReference type="ARBA" id="ARBA00001958"/>
    </source>
</evidence>
<evidence type="ECO:0000256" key="9">
    <source>
        <dbReference type="ARBA" id="ARBA00022741"/>
    </source>
</evidence>
<evidence type="ECO:0000256" key="15">
    <source>
        <dbReference type="RuleBase" id="RU004462"/>
    </source>
</evidence>
<name>A0ABY0FKF8_9BACT</name>
<keyword evidence="20" id="KW-1185">Reference proteome</keyword>
<evidence type="ECO:0000256" key="4">
    <source>
        <dbReference type="ARBA" id="ARBA00009685"/>
    </source>
</evidence>
<evidence type="ECO:0000256" key="10">
    <source>
        <dbReference type="ARBA" id="ARBA00022840"/>
    </source>
</evidence>
<evidence type="ECO:0000259" key="18">
    <source>
        <dbReference type="Pfam" id="PF02773"/>
    </source>
</evidence>
<evidence type="ECO:0000259" key="16">
    <source>
        <dbReference type="Pfam" id="PF00438"/>
    </source>
</evidence>
<evidence type="ECO:0000256" key="1">
    <source>
        <dbReference type="ARBA" id="ARBA00001946"/>
    </source>
</evidence>
<dbReference type="EC" id="2.5.1.6" evidence="5 13"/>
<comment type="cofactor">
    <cofactor evidence="2">
        <name>K(+)</name>
        <dbReference type="ChEBI" id="CHEBI:29103"/>
    </cofactor>
</comment>
<gene>
    <name evidence="19" type="primary">metK</name>
    <name evidence="19" type="ORF">G3KMM_00183</name>
</gene>
<dbReference type="SUPFAM" id="SSF55973">
    <property type="entry name" value="S-adenosylmethionine synthetase"/>
    <property type="match status" value="3"/>
</dbReference>
<keyword evidence="10" id="KW-0067">ATP-binding</keyword>
<evidence type="ECO:0000256" key="12">
    <source>
        <dbReference type="ARBA" id="ARBA00022958"/>
    </source>
</evidence>
<keyword evidence="11 14" id="KW-0460">Magnesium</keyword>
<evidence type="ECO:0000313" key="19">
    <source>
        <dbReference type="EMBL" id="RYC73843.1"/>
    </source>
</evidence>
<dbReference type="Pfam" id="PF02773">
    <property type="entry name" value="S-AdoMet_synt_C"/>
    <property type="match status" value="1"/>
</dbReference>
<feature type="domain" description="S-adenosylmethionine synthetase C-terminal" evidence="18">
    <location>
        <begin position="231"/>
        <end position="353"/>
    </location>
</feature>
<proteinExistence type="inferred from homology"/>
<protein>
    <recommendedName>
        <fullName evidence="5 13">Methionine adenosyltransferase</fullName>
        <ecNumber evidence="5 13">2.5.1.6</ecNumber>
    </recommendedName>
</protein>
<reference evidence="19 20" key="2">
    <citation type="journal article" date="2020" name="Cell Rep.">
        <title>Acquisition and Adaptation of Ultra-small Parasitic Reduced Genome Bacteria to Mammalian Hosts.</title>
        <authorList>
            <person name="McLean J.S."/>
            <person name="Bor B."/>
            <person name="Kerns K.A."/>
            <person name="Liu Q."/>
            <person name="To T.T."/>
            <person name="Solden L."/>
            <person name="Hendrickson E.L."/>
            <person name="Wrighton K."/>
            <person name="Shi W."/>
            <person name="He X."/>
        </authorList>
    </citation>
    <scope>NUCLEOTIDE SEQUENCE [LARGE SCALE GENOMIC DNA]</scope>
    <source>
        <strain evidence="19 20">TM7_KMM_G3_1_HOT_351</strain>
    </source>
</reference>
<evidence type="ECO:0000259" key="17">
    <source>
        <dbReference type="Pfam" id="PF02772"/>
    </source>
</evidence>
<evidence type="ECO:0000256" key="11">
    <source>
        <dbReference type="ARBA" id="ARBA00022842"/>
    </source>
</evidence>
<dbReference type="PROSITE" id="PS00377">
    <property type="entry name" value="ADOMET_SYNTHASE_2"/>
    <property type="match status" value="1"/>
</dbReference>
<evidence type="ECO:0000256" key="8">
    <source>
        <dbReference type="ARBA" id="ARBA00022723"/>
    </source>
</evidence>
<keyword evidence="7 19" id="KW-0808">Transferase</keyword>
<evidence type="ECO:0000256" key="3">
    <source>
        <dbReference type="ARBA" id="ARBA00005224"/>
    </source>
</evidence>
<dbReference type="Proteomes" id="UP001191004">
    <property type="component" value="Unassembled WGS sequence"/>
</dbReference>